<dbReference type="InterPro" id="IPR012934">
    <property type="entry name" value="Znf_AD"/>
</dbReference>
<feature type="region of interest" description="Disordered" evidence="7">
    <location>
        <begin position="566"/>
        <end position="585"/>
    </location>
</feature>
<comment type="subcellular location">
    <subcellularLocation>
        <location evidence="1">Nucleus</location>
    </subcellularLocation>
</comment>
<organism evidence="9 10">
    <name type="scientific">Brassicogethes aeneus</name>
    <name type="common">Rape pollen beetle</name>
    <name type="synonym">Meligethes aeneus</name>
    <dbReference type="NCBI Taxonomy" id="1431903"/>
    <lineage>
        <taxon>Eukaryota</taxon>
        <taxon>Metazoa</taxon>
        <taxon>Ecdysozoa</taxon>
        <taxon>Arthropoda</taxon>
        <taxon>Hexapoda</taxon>
        <taxon>Insecta</taxon>
        <taxon>Pterygota</taxon>
        <taxon>Neoptera</taxon>
        <taxon>Endopterygota</taxon>
        <taxon>Coleoptera</taxon>
        <taxon>Polyphaga</taxon>
        <taxon>Cucujiformia</taxon>
        <taxon>Nitidulidae</taxon>
        <taxon>Meligethinae</taxon>
        <taxon>Brassicogethes</taxon>
    </lineage>
</organism>
<dbReference type="SMART" id="SM00868">
    <property type="entry name" value="zf-AD"/>
    <property type="match status" value="1"/>
</dbReference>
<dbReference type="InterPro" id="IPR050331">
    <property type="entry name" value="Zinc_finger"/>
</dbReference>
<name>A0A9P0BCJ3_BRAAE</name>
<proteinExistence type="predicted"/>
<keyword evidence="5" id="KW-0862">Zinc</keyword>
<feature type="domain" description="C2H2-type" evidence="8">
    <location>
        <begin position="214"/>
        <end position="234"/>
    </location>
</feature>
<feature type="region of interest" description="Disordered" evidence="7">
    <location>
        <begin position="182"/>
        <end position="204"/>
    </location>
</feature>
<keyword evidence="2" id="KW-0479">Metal-binding</keyword>
<feature type="compositionally biased region" description="Acidic residues" evidence="7">
    <location>
        <begin position="569"/>
        <end position="585"/>
    </location>
</feature>
<dbReference type="GO" id="GO:0008270">
    <property type="term" value="F:zinc ion binding"/>
    <property type="evidence" value="ECO:0007669"/>
    <property type="project" value="UniProtKB-KW"/>
</dbReference>
<dbReference type="SUPFAM" id="SSF57716">
    <property type="entry name" value="Glucocorticoid receptor-like (DNA-binding domain)"/>
    <property type="match status" value="1"/>
</dbReference>
<dbReference type="GO" id="GO:0005634">
    <property type="term" value="C:nucleus"/>
    <property type="evidence" value="ECO:0007669"/>
    <property type="project" value="UniProtKB-SubCell"/>
</dbReference>
<dbReference type="AlphaFoldDB" id="A0A9P0BCJ3"/>
<evidence type="ECO:0000256" key="2">
    <source>
        <dbReference type="ARBA" id="ARBA00022723"/>
    </source>
</evidence>
<dbReference type="Pfam" id="PF07776">
    <property type="entry name" value="zf-AD"/>
    <property type="match status" value="1"/>
</dbReference>
<feature type="domain" description="C2H2-type" evidence="8">
    <location>
        <begin position="270"/>
        <end position="290"/>
    </location>
</feature>
<dbReference type="OrthoDB" id="6077919at2759"/>
<dbReference type="SMART" id="SM00355">
    <property type="entry name" value="ZnF_C2H2"/>
    <property type="match status" value="10"/>
</dbReference>
<keyword evidence="4" id="KW-0863">Zinc-finger</keyword>
<sequence>MDRADKLRGMKICRFCLADDSLTNIYERNAKDKHSVPLPLQIMACIAIEVFANDGMPQLICNVCRNLTMQAYTFKTNAKKADDALKLFLATGQLNKPQMKNVPLPADKKVTNPEKNFGKIFKQAEIAKPQQQQHQQQQQQAQQLTRVVKVEQSEVVTLNFDQNSGEQIITDDTVEDEIIGMDMDEDENSQDESYEDEDSSRGKSKLVKTDIYPCPHCERSFPLQQLLDLHVVNHDRQRLHQCDLCERRFFTKYDLNKHAQTHLGDKPYECAVCMKTFSREPLLRRHEKIHASAAKYICTECDKTFITQNSLTMHMEKHNKKRPFVCNKCDKSFVFKQGLERHELIHNENKPHKCNYCEASFNSAIKLTRHITTHAGLRPYPCKLCGRTFLLSHHLTRHMRSHYAAMSSTPEKSIGEHKCDICSMSFRRKDFLINHSAIHSMVNLRCVICNTSFENAKLVKEHITTHLSDLPYPCDKCDYSFSSQEQLEEHELKHAEMEYEEQIEKEVIAEAKKGDDDDDDDDPIALHDEDYDDQDIDEFTLTNDINNPEVVRREKKKEPIIEFLKDETHSEDDDEEAARAEEEAEEYEVVKERLKPIIRTEGTKVYTRKSTMQRKIPDISKQMSSTMASLDEINEPNLLDIPSGAINQLPNKGIMNMKMGDKVVRVQKYIVTKDEMKAMAKKGILEMKGGNVVFRTPGRQTLSATLKSIAQDDLEAIIDRNQRSNKKTYQRKISAEENTMESTMDSFVEHDISFGEPSGNISLDVDMS</sequence>
<evidence type="ECO:0000313" key="9">
    <source>
        <dbReference type="EMBL" id="CAH0559069.1"/>
    </source>
</evidence>
<dbReference type="FunFam" id="3.30.160.60:FF:000100">
    <property type="entry name" value="Zinc finger 45-like"/>
    <property type="match status" value="1"/>
</dbReference>
<dbReference type="Gene3D" id="3.30.160.60">
    <property type="entry name" value="Classic Zinc Finger"/>
    <property type="match status" value="8"/>
</dbReference>
<feature type="domain" description="C2H2-type" evidence="8">
    <location>
        <begin position="446"/>
        <end position="466"/>
    </location>
</feature>
<accession>A0A9P0BCJ3</accession>
<dbReference type="PANTHER" id="PTHR16515">
    <property type="entry name" value="PR DOMAIN ZINC FINGER PROTEIN"/>
    <property type="match status" value="1"/>
</dbReference>
<keyword evidence="3" id="KW-0677">Repeat</keyword>
<feature type="domain" description="C2H2-type" evidence="8">
    <location>
        <begin position="474"/>
        <end position="494"/>
    </location>
</feature>
<dbReference type="Proteomes" id="UP001154078">
    <property type="component" value="Chromosome 6"/>
</dbReference>
<feature type="domain" description="C2H2-type" evidence="8">
    <location>
        <begin position="298"/>
        <end position="318"/>
    </location>
</feature>
<keyword evidence="10" id="KW-1185">Reference proteome</keyword>
<dbReference type="PANTHER" id="PTHR16515:SF66">
    <property type="entry name" value="C2H2-TYPE DOMAIN-CONTAINING PROTEIN"/>
    <property type="match status" value="1"/>
</dbReference>
<dbReference type="Pfam" id="PF00096">
    <property type="entry name" value="zf-C2H2"/>
    <property type="match status" value="7"/>
</dbReference>
<evidence type="ECO:0000313" key="10">
    <source>
        <dbReference type="Proteomes" id="UP001154078"/>
    </source>
</evidence>
<feature type="domain" description="C2H2-type" evidence="8">
    <location>
        <begin position="354"/>
        <end position="374"/>
    </location>
</feature>
<evidence type="ECO:0000259" key="8">
    <source>
        <dbReference type="PROSITE" id="PS00028"/>
    </source>
</evidence>
<evidence type="ECO:0000256" key="4">
    <source>
        <dbReference type="ARBA" id="ARBA00022771"/>
    </source>
</evidence>
<protein>
    <recommendedName>
        <fullName evidence="8">C2H2-type domain-containing protein</fullName>
    </recommendedName>
</protein>
<feature type="compositionally biased region" description="Acidic residues" evidence="7">
    <location>
        <begin position="182"/>
        <end position="198"/>
    </location>
</feature>
<dbReference type="Gene3D" id="3.40.1800.20">
    <property type="match status" value="1"/>
</dbReference>
<dbReference type="FunFam" id="3.30.160.60:FF:002343">
    <property type="entry name" value="Zinc finger protein 33A"/>
    <property type="match status" value="1"/>
</dbReference>
<evidence type="ECO:0000256" key="1">
    <source>
        <dbReference type="ARBA" id="ARBA00004123"/>
    </source>
</evidence>
<feature type="domain" description="C2H2-type" evidence="8">
    <location>
        <begin position="326"/>
        <end position="346"/>
    </location>
</feature>
<dbReference type="PROSITE" id="PS00028">
    <property type="entry name" value="ZINC_FINGER_C2H2_1"/>
    <property type="match status" value="10"/>
</dbReference>
<dbReference type="FunFam" id="3.30.160.60:FF:000145">
    <property type="entry name" value="Zinc finger protein 574"/>
    <property type="match status" value="1"/>
</dbReference>
<feature type="domain" description="C2H2-type" evidence="8">
    <location>
        <begin position="242"/>
        <end position="262"/>
    </location>
</feature>
<evidence type="ECO:0000256" key="6">
    <source>
        <dbReference type="ARBA" id="ARBA00023242"/>
    </source>
</evidence>
<evidence type="ECO:0000256" key="3">
    <source>
        <dbReference type="ARBA" id="ARBA00022737"/>
    </source>
</evidence>
<dbReference type="SUPFAM" id="SSF57667">
    <property type="entry name" value="beta-beta-alpha zinc fingers"/>
    <property type="match status" value="6"/>
</dbReference>
<reference evidence="9" key="1">
    <citation type="submission" date="2021-12" db="EMBL/GenBank/DDBJ databases">
        <authorList>
            <person name="King R."/>
        </authorList>
    </citation>
    <scope>NUCLEOTIDE SEQUENCE</scope>
</reference>
<feature type="region of interest" description="Disordered" evidence="7">
    <location>
        <begin position="511"/>
        <end position="532"/>
    </location>
</feature>
<dbReference type="InterPro" id="IPR013087">
    <property type="entry name" value="Znf_C2H2_type"/>
</dbReference>
<evidence type="ECO:0000256" key="5">
    <source>
        <dbReference type="ARBA" id="ARBA00022833"/>
    </source>
</evidence>
<evidence type="ECO:0000256" key="7">
    <source>
        <dbReference type="SAM" id="MobiDB-lite"/>
    </source>
</evidence>
<dbReference type="GO" id="GO:0006355">
    <property type="term" value="P:regulation of DNA-templated transcription"/>
    <property type="evidence" value="ECO:0007669"/>
    <property type="project" value="UniProtKB-ARBA"/>
</dbReference>
<feature type="compositionally biased region" description="Acidic residues" evidence="7">
    <location>
        <begin position="516"/>
        <end position="532"/>
    </location>
</feature>
<feature type="domain" description="C2H2-type" evidence="8">
    <location>
        <begin position="419"/>
        <end position="439"/>
    </location>
</feature>
<feature type="domain" description="C2H2-type" evidence="8">
    <location>
        <begin position="382"/>
        <end position="402"/>
    </location>
</feature>
<dbReference type="Pfam" id="PF13912">
    <property type="entry name" value="zf-C2H2_6"/>
    <property type="match status" value="1"/>
</dbReference>
<keyword evidence="6" id="KW-0539">Nucleus</keyword>
<dbReference type="EMBL" id="OV121137">
    <property type="protein sequence ID" value="CAH0559069.1"/>
    <property type="molecule type" value="Genomic_DNA"/>
</dbReference>
<gene>
    <name evidence="9" type="ORF">MELIAE_LOCUS9243</name>
</gene>
<dbReference type="InterPro" id="IPR036236">
    <property type="entry name" value="Znf_C2H2_sf"/>
</dbReference>